<dbReference type="GO" id="GO:0000398">
    <property type="term" value="P:mRNA splicing, via spliceosome"/>
    <property type="evidence" value="ECO:0007669"/>
    <property type="project" value="InterPro"/>
</dbReference>
<reference evidence="3" key="1">
    <citation type="submission" date="2018-11" db="EMBL/GenBank/DDBJ databases">
        <title>Myxobolus squamalis genome and transcriptome.</title>
        <authorList>
            <person name="Yahalomi D."/>
            <person name="Atkinson S.D."/>
            <person name="Neuhof M."/>
            <person name="Chang E.S."/>
            <person name="Philippe H."/>
            <person name="Cartwright P."/>
            <person name="Bartholomew J.L."/>
            <person name="Huchon D."/>
        </authorList>
    </citation>
    <scope>NUCLEOTIDE SEQUENCE</scope>
    <source>
        <strain evidence="3">71B08</strain>
        <tissue evidence="3">Whole</tissue>
    </source>
</reference>
<organism evidence="3">
    <name type="scientific">Myxobolus squamalis</name>
    <name type="common">Myxosporean</name>
    <dbReference type="NCBI Taxonomy" id="59785"/>
    <lineage>
        <taxon>Eukaryota</taxon>
        <taxon>Metazoa</taxon>
        <taxon>Cnidaria</taxon>
        <taxon>Myxozoa</taxon>
        <taxon>Myxosporea</taxon>
        <taxon>Bivalvulida</taxon>
        <taxon>Platysporina</taxon>
        <taxon>Myxobolidae</taxon>
        <taxon>Myxobolus</taxon>
    </lineage>
</organism>
<dbReference type="GO" id="GO:0003677">
    <property type="term" value="F:DNA binding"/>
    <property type="evidence" value="ECO:0007669"/>
    <property type="project" value="InterPro"/>
</dbReference>
<evidence type="ECO:0000313" key="3">
    <source>
        <dbReference type="EMBL" id="NDJ96959.1"/>
    </source>
</evidence>
<proteinExistence type="predicted"/>
<comment type="subcellular location">
    <subcellularLocation>
        <location evidence="1">Nucleus</location>
    </subcellularLocation>
</comment>
<dbReference type="PANTHER" id="PTHR12214">
    <property type="entry name" value="GC-RICH SEQUENCE DNA-BINDING FACTOR"/>
    <property type="match status" value="1"/>
</dbReference>
<accession>A0A6B2G5T6</accession>
<dbReference type="InterPro" id="IPR012890">
    <property type="entry name" value="GCFC2-like"/>
</dbReference>
<protein>
    <submittedName>
        <fullName evidence="3">PAX3-and PAX7-binding protein 1 (Trinotate prediction)</fullName>
    </submittedName>
</protein>
<keyword evidence="2" id="KW-0539">Nucleus</keyword>
<dbReference type="PANTHER" id="PTHR12214:SF0">
    <property type="entry name" value="LD29489P"/>
    <property type="match status" value="1"/>
</dbReference>
<dbReference type="AlphaFoldDB" id="A0A6B2G5T6"/>
<evidence type="ECO:0000256" key="1">
    <source>
        <dbReference type="ARBA" id="ARBA00004123"/>
    </source>
</evidence>
<sequence>MFMPFYPARLIENEKSAATIFLINQITFCIEFLKNCLMWMNLIILHKLQLLTIDLVINRFIILGLTQIPDVFISIQFCSKILEIVPHHWFTQVKSNESRSLPTFLGLVERILDNLKENSCNQSSSDILKITYYFISIFQ</sequence>
<name>A0A6B2G5T6_MYXSQ</name>
<dbReference type="EMBL" id="GHBR01001919">
    <property type="protein sequence ID" value="NDJ96959.1"/>
    <property type="molecule type" value="Transcribed_RNA"/>
</dbReference>
<dbReference type="GO" id="GO:0005634">
    <property type="term" value="C:nucleus"/>
    <property type="evidence" value="ECO:0007669"/>
    <property type="project" value="UniProtKB-SubCell"/>
</dbReference>
<evidence type="ECO:0000256" key="2">
    <source>
        <dbReference type="ARBA" id="ARBA00023242"/>
    </source>
</evidence>